<dbReference type="Proteomes" id="UP001367676">
    <property type="component" value="Unassembled WGS sequence"/>
</dbReference>
<accession>A0AAN9Y645</accession>
<dbReference type="EMBL" id="JBBCAQ010000020">
    <property type="protein sequence ID" value="KAK7592973.1"/>
    <property type="molecule type" value="Genomic_DNA"/>
</dbReference>
<evidence type="ECO:0000256" key="1">
    <source>
        <dbReference type="SAM" id="Coils"/>
    </source>
</evidence>
<name>A0AAN9Y645_9HEMI</name>
<dbReference type="AlphaFoldDB" id="A0AAN9Y645"/>
<evidence type="ECO:0000313" key="3">
    <source>
        <dbReference type="Proteomes" id="UP001367676"/>
    </source>
</evidence>
<dbReference type="Gene3D" id="1.10.287.1490">
    <property type="match status" value="1"/>
</dbReference>
<reference evidence="2 3" key="1">
    <citation type="submission" date="2024-03" db="EMBL/GenBank/DDBJ databases">
        <title>Adaptation during the transition from Ophiocordyceps entomopathogen to insect associate is accompanied by gene loss and intensified selection.</title>
        <authorList>
            <person name="Ward C.M."/>
            <person name="Onetto C.A."/>
            <person name="Borneman A.R."/>
        </authorList>
    </citation>
    <scope>NUCLEOTIDE SEQUENCE [LARGE SCALE GENOMIC DNA]</scope>
    <source>
        <strain evidence="2">AWRI1</strain>
        <tissue evidence="2">Single Adult Female</tissue>
    </source>
</reference>
<organism evidence="2 3">
    <name type="scientific">Parthenolecanium corni</name>
    <dbReference type="NCBI Taxonomy" id="536013"/>
    <lineage>
        <taxon>Eukaryota</taxon>
        <taxon>Metazoa</taxon>
        <taxon>Ecdysozoa</taxon>
        <taxon>Arthropoda</taxon>
        <taxon>Hexapoda</taxon>
        <taxon>Insecta</taxon>
        <taxon>Pterygota</taxon>
        <taxon>Neoptera</taxon>
        <taxon>Paraneoptera</taxon>
        <taxon>Hemiptera</taxon>
        <taxon>Sternorrhyncha</taxon>
        <taxon>Coccoidea</taxon>
        <taxon>Coccidae</taxon>
        <taxon>Parthenolecanium</taxon>
    </lineage>
</organism>
<protein>
    <submittedName>
        <fullName evidence="2">Uncharacterized protein</fullName>
    </submittedName>
</protein>
<proteinExistence type="predicted"/>
<sequence>MPTASSNDGKPLSVSDFTSMYNKWLKELVNIENTLMKKAEDTQALQSTLNEDADTLKGISEKLLPLQIEQNYLEDHLQSLLKEQDELEQEINKLNDMEDLLVDSNVEDNDDDYPAIFETIESELTTVKGQIKEMVDKINTKMNKYENNNNPVMVYRTIMDRYTDALQTLETSTVDLHQKLDELFITE</sequence>
<feature type="coiled-coil region" evidence="1">
    <location>
        <begin position="70"/>
        <end position="148"/>
    </location>
</feature>
<keyword evidence="3" id="KW-1185">Reference proteome</keyword>
<comment type="caution">
    <text evidence="2">The sequence shown here is derived from an EMBL/GenBank/DDBJ whole genome shotgun (WGS) entry which is preliminary data.</text>
</comment>
<keyword evidence="1" id="KW-0175">Coiled coil</keyword>
<gene>
    <name evidence="2" type="ORF">V9T40_007725</name>
</gene>
<evidence type="ECO:0000313" key="2">
    <source>
        <dbReference type="EMBL" id="KAK7592973.1"/>
    </source>
</evidence>